<dbReference type="InterPro" id="IPR004087">
    <property type="entry name" value="KH_dom"/>
</dbReference>
<accession>A0A8R2NQI7</accession>
<keyword evidence="1" id="KW-0677">Repeat</keyword>
<dbReference type="SMART" id="SM00322">
    <property type="entry name" value="KH"/>
    <property type="match status" value="3"/>
</dbReference>
<dbReference type="OrthoDB" id="442947at2759"/>
<feature type="domain" description="K Homology" evidence="4">
    <location>
        <begin position="269"/>
        <end position="344"/>
    </location>
</feature>
<dbReference type="GO" id="GO:0003723">
    <property type="term" value="F:RNA binding"/>
    <property type="evidence" value="ECO:0007669"/>
    <property type="project" value="UniProtKB-UniRule"/>
</dbReference>
<evidence type="ECO:0000259" key="4">
    <source>
        <dbReference type="SMART" id="SM00322"/>
    </source>
</evidence>
<dbReference type="Proteomes" id="UP000007819">
    <property type="component" value="Chromosome X"/>
</dbReference>
<dbReference type="AlphaFoldDB" id="A0A8R2NQI7"/>
<reference evidence="5" key="2">
    <citation type="submission" date="2022-06" db="UniProtKB">
        <authorList>
            <consortium name="EnsemblMetazoa"/>
        </authorList>
    </citation>
    <scope>IDENTIFICATION</scope>
</reference>
<feature type="region of interest" description="Disordered" evidence="3">
    <location>
        <begin position="402"/>
        <end position="436"/>
    </location>
</feature>
<keyword evidence="6" id="KW-1185">Reference proteome</keyword>
<dbReference type="GO" id="GO:0010468">
    <property type="term" value="P:regulation of gene expression"/>
    <property type="evidence" value="ECO:0007669"/>
    <property type="project" value="UniProtKB-ARBA"/>
</dbReference>
<organism evidence="5 6">
    <name type="scientific">Acyrthosiphon pisum</name>
    <name type="common">Pea aphid</name>
    <dbReference type="NCBI Taxonomy" id="7029"/>
    <lineage>
        <taxon>Eukaryota</taxon>
        <taxon>Metazoa</taxon>
        <taxon>Ecdysozoa</taxon>
        <taxon>Arthropoda</taxon>
        <taxon>Hexapoda</taxon>
        <taxon>Insecta</taxon>
        <taxon>Pterygota</taxon>
        <taxon>Neoptera</taxon>
        <taxon>Paraneoptera</taxon>
        <taxon>Hemiptera</taxon>
        <taxon>Sternorrhyncha</taxon>
        <taxon>Aphidomorpha</taxon>
        <taxon>Aphidoidea</taxon>
        <taxon>Aphididae</taxon>
        <taxon>Macrosiphini</taxon>
        <taxon>Acyrthosiphon</taxon>
    </lineage>
</organism>
<dbReference type="InterPro" id="IPR004088">
    <property type="entry name" value="KH_dom_type_1"/>
</dbReference>
<dbReference type="GeneID" id="100573744"/>
<evidence type="ECO:0000256" key="3">
    <source>
        <dbReference type="SAM" id="MobiDB-lite"/>
    </source>
</evidence>
<dbReference type="EnsemblMetazoa" id="XM_029489695.1">
    <property type="protein sequence ID" value="XP_029345555.1"/>
    <property type="gene ID" value="LOC100573744"/>
</dbReference>
<dbReference type="Gene3D" id="3.30.1370.10">
    <property type="entry name" value="K Homology domain, type 1"/>
    <property type="match status" value="3"/>
</dbReference>
<dbReference type="InterPro" id="IPR036612">
    <property type="entry name" value="KH_dom_type_1_sf"/>
</dbReference>
<reference evidence="6" key="1">
    <citation type="submission" date="2010-06" db="EMBL/GenBank/DDBJ databases">
        <authorList>
            <person name="Jiang H."/>
            <person name="Abraham K."/>
            <person name="Ali S."/>
            <person name="Alsbrooks S.L."/>
            <person name="Anim B.N."/>
            <person name="Anosike U.S."/>
            <person name="Attaway T."/>
            <person name="Bandaranaike D.P."/>
            <person name="Battles P.K."/>
            <person name="Bell S.N."/>
            <person name="Bell A.V."/>
            <person name="Beltran B."/>
            <person name="Bickham C."/>
            <person name="Bustamante Y."/>
            <person name="Caleb T."/>
            <person name="Canada A."/>
            <person name="Cardenas V."/>
            <person name="Carter K."/>
            <person name="Chacko J."/>
            <person name="Chandrabose M.N."/>
            <person name="Chavez D."/>
            <person name="Chavez A."/>
            <person name="Chen L."/>
            <person name="Chu H.-S."/>
            <person name="Claassen K.J."/>
            <person name="Cockrell R."/>
            <person name="Collins M."/>
            <person name="Cooper J.A."/>
            <person name="Cree A."/>
            <person name="Curry S.M."/>
            <person name="Da Y."/>
            <person name="Dao M.D."/>
            <person name="Das B."/>
            <person name="Davila M.-L."/>
            <person name="Davy-Carroll L."/>
            <person name="Denson S."/>
            <person name="Dinh H."/>
            <person name="Ebong V.E."/>
            <person name="Edwards J.R."/>
            <person name="Egan A."/>
            <person name="El-Daye J."/>
            <person name="Escobedo L."/>
            <person name="Fernandez S."/>
            <person name="Fernando P.R."/>
            <person name="Flagg N."/>
            <person name="Forbes L.D."/>
            <person name="Fowler R.G."/>
            <person name="Fu Q."/>
            <person name="Gabisi R.A."/>
            <person name="Ganer J."/>
            <person name="Garbino Pronczuk A."/>
            <person name="Garcia R.M."/>
            <person name="Garner T."/>
            <person name="Garrett T.E."/>
            <person name="Gonzalez D.A."/>
            <person name="Hamid H."/>
            <person name="Hawkins E.S."/>
            <person name="Hirani K."/>
            <person name="Hogues M.E."/>
            <person name="Hollins B."/>
            <person name="Hsiao C.-H."/>
            <person name="Jabil R."/>
            <person name="James M.L."/>
            <person name="Jhangiani S.N."/>
            <person name="Johnson B."/>
            <person name="Johnson Q."/>
            <person name="Joshi V."/>
            <person name="Kalu J.B."/>
            <person name="Kam C."/>
            <person name="Kashfia A."/>
            <person name="Keebler J."/>
            <person name="Kisamo H."/>
            <person name="Kovar C.L."/>
            <person name="Lago L.A."/>
            <person name="Lai C.-Y."/>
            <person name="Laidlaw J."/>
            <person name="Lara F."/>
            <person name="Le T.-K."/>
            <person name="Lee S.L."/>
            <person name="Legall F.H."/>
            <person name="Lemon S.J."/>
            <person name="Lewis L.R."/>
            <person name="Li B."/>
            <person name="Liu Y."/>
            <person name="Liu Y.-S."/>
            <person name="Lopez J."/>
            <person name="Lozado R.J."/>
            <person name="Lu J."/>
            <person name="Madu R.C."/>
            <person name="Maheshwari M."/>
            <person name="Maheshwari R."/>
            <person name="Malloy K."/>
            <person name="Martinez E."/>
            <person name="Mathew T."/>
            <person name="Mercado I.C."/>
            <person name="Mercado C."/>
            <person name="Meyer B."/>
            <person name="Montgomery K."/>
            <person name="Morgan M.B."/>
            <person name="Munidasa M."/>
            <person name="Nazareth L.V."/>
            <person name="Nelson J."/>
            <person name="Ng B.M."/>
            <person name="Nguyen N.B."/>
            <person name="Nguyen P.Q."/>
            <person name="Nguyen T."/>
            <person name="Obregon M."/>
            <person name="Okwuonu G.O."/>
            <person name="Onwere C.G."/>
            <person name="Orozco G."/>
            <person name="Parra A."/>
            <person name="Patel S."/>
            <person name="Patil S."/>
            <person name="Perez A."/>
            <person name="Perez Y."/>
            <person name="Pham C."/>
            <person name="Primus E.L."/>
            <person name="Pu L.-L."/>
            <person name="Puazo M."/>
            <person name="Qin X."/>
            <person name="Quiroz J.B."/>
            <person name="Reese J."/>
            <person name="Richards S."/>
            <person name="Rives C.M."/>
            <person name="Robberts R."/>
            <person name="Ruiz S.J."/>
            <person name="Ruiz M.J."/>
            <person name="Santibanez J."/>
            <person name="Schneider B.W."/>
            <person name="Sisson I."/>
            <person name="Smith M."/>
            <person name="Sodergren E."/>
            <person name="Song X.-Z."/>
            <person name="Song B.B."/>
            <person name="Summersgill H."/>
            <person name="Thelus R."/>
            <person name="Thornton R.D."/>
            <person name="Trejos Z.Y."/>
            <person name="Usmani K."/>
            <person name="Vattathil S."/>
            <person name="Villasana D."/>
            <person name="Walker D.L."/>
            <person name="Wang S."/>
            <person name="Wang K."/>
            <person name="White C.S."/>
            <person name="Williams A.C."/>
            <person name="Williamson J."/>
            <person name="Wilson K."/>
            <person name="Woghiren I.O."/>
            <person name="Woodworth J.R."/>
            <person name="Worley K.C."/>
            <person name="Wright R.A."/>
            <person name="Wu W."/>
            <person name="Young L."/>
            <person name="Zhang L."/>
            <person name="Zhang J."/>
            <person name="Zhu Y."/>
            <person name="Muzny D.M."/>
            <person name="Weinstock G."/>
            <person name="Gibbs R.A."/>
        </authorList>
    </citation>
    <scope>NUCLEOTIDE SEQUENCE [LARGE SCALE GENOMIC DNA]</scope>
    <source>
        <strain evidence="6">LSR1</strain>
    </source>
</reference>
<dbReference type="Pfam" id="PF00013">
    <property type="entry name" value="KH_1"/>
    <property type="match status" value="3"/>
</dbReference>
<dbReference type="SUPFAM" id="SSF54791">
    <property type="entry name" value="Eukaryotic type KH-domain (KH-domain type I)"/>
    <property type="match status" value="3"/>
</dbReference>
<dbReference type="KEGG" id="api:100573744"/>
<evidence type="ECO:0000313" key="6">
    <source>
        <dbReference type="Proteomes" id="UP000007819"/>
    </source>
</evidence>
<feature type="domain" description="K Homology" evidence="4">
    <location>
        <begin position="26"/>
        <end position="94"/>
    </location>
</feature>
<evidence type="ECO:0000256" key="1">
    <source>
        <dbReference type="ARBA" id="ARBA00022737"/>
    </source>
</evidence>
<dbReference type="CDD" id="cd22438">
    <property type="entry name" value="KH-I_PCBP_rpt1"/>
    <property type="match status" value="1"/>
</dbReference>
<name>A0A8R2NQI7_ACYPI</name>
<feature type="domain" description="K Homology" evidence="4">
    <location>
        <begin position="109"/>
        <end position="180"/>
    </location>
</feature>
<dbReference type="PANTHER" id="PTHR10288">
    <property type="entry name" value="KH DOMAIN CONTAINING RNA BINDING PROTEIN"/>
    <property type="match status" value="1"/>
</dbReference>
<keyword evidence="2" id="KW-0694">RNA-binding</keyword>
<evidence type="ECO:0000313" key="5">
    <source>
        <dbReference type="EnsemblMetazoa" id="XP_029345555.1"/>
    </source>
</evidence>
<dbReference type="PROSITE" id="PS50084">
    <property type="entry name" value="KH_TYPE_1"/>
    <property type="match status" value="3"/>
</dbReference>
<proteinExistence type="predicted"/>
<evidence type="ECO:0000256" key="2">
    <source>
        <dbReference type="PROSITE-ProRule" id="PRU00117"/>
    </source>
</evidence>
<sequence>MSTVVKTENEHLSSNGTSLFNKYDGIDFTIRILLNSREVGNVIGIRGETVKNIRSQSGARVLISNGSTPERIVIISGNTIAICRATELIGLKVEEFSERLNGNWIGPKTPLTLKLIVPASQCGFIIGKNGSKIREIRDSSRAAILVGSNMLPNSTERLVSITGTTGTISHCVYLVCNVLLDSPPPNCESIAYHPCKEISVFETCTVIKDLGTEHNIPLTNLAALGSGTATNGGINPAALTALAGSQLRASNRLNNNVSGQQYDKNSNSDIDTTTISVPDDLIGCIIGRRGSKIAKIRQISGATVHIFRSQGTIENREKVDRRITITGNKESVSVAKYLIEMSVELQKANLGEVNLSTLPDNGSITTSSTPTVAQLFAKLDPVNIISSLYAYIAIFGAEKSPPIQTTGVHRPKNDLKRKRSTSNEKTKEKRNKSARY</sequence>
<protein>
    <recommendedName>
        <fullName evidence="4">K Homology domain-containing protein</fullName>
    </recommendedName>
</protein>
<dbReference type="RefSeq" id="XP_029345555.1">
    <property type="nucleotide sequence ID" value="XM_029489695.1"/>
</dbReference>